<evidence type="ECO:0000313" key="4">
    <source>
        <dbReference type="EMBL" id="NKY87958.1"/>
    </source>
</evidence>
<keyword evidence="5" id="KW-1185">Reference proteome</keyword>
<dbReference type="PANTHER" id="PTHR46553">
    <property type="entry name" value="ADENINE NUCLEOTIDE ALPHA HYDROLASES-LIKE SUPERFAMILY PROTEIN"/>
    <property type="match status" value="1"/>
</dbReference>
<dbReference type="AlphaFoldDB" id="A0A7X6M0E8"/>
<dbReference type="PRINTS" id="PR01438">
    <property type="entry name" value="UNVRSLSTRESS"/>
</dbReference>
<dbReference type="InterPro" id="IPR006016">
    <property type="entry name" value="UspA"/>
</dbReference>
<organism evidence="4 5">
    <name type="scientific">Nocardia veterana</name>
    <dbReference type="NCBI Taxonomy" id="132249"/>
    <lineage>
        <taxon>Bacteria</taxon>
        <taxon>Bacillati</taxon>
        <taxon>Actinomycetota</taxon>
        <taxon>Actinomycetes</taxon>
        <taxon>Mycobacteriales</taxon>
        <taxon>Nocardiaceae</taxon>
        <taxon>Nocardia</taxon>
    </lineage>
</organism>
<comment type="similarity">
    <text evidence="1">Belongs to the universal stress protein A family.</text>
</comment>
<protein>
    <submittedName>
        <fullName evidence="4">Universal stress protein</fullName>
    </submittedName>
</protein>
<feature type="region of interest" description="Disordered" evidence="2">
    <location>
        <begin position="279"/>
        <end position="298"/>
    </location>
</feature>
<dbReference type="InterPro" id="IPR014729">
    <property type="entry name" value="Rossmann-like_a/b/a_fold"/>
</dbReference>
<name>A0A7X6M0E8_9NOCA</name>
<gene>
    <name evidence="4" type="ORF">HGA07_20315</name>
</gene>
<proteinExistence type="inferred from homology"/>
<dbReference type="PANTHER" id="PTHR46553:SF3">
    <property type="entry name" value="ADENINE NUCLEOTIDE ALPHA HYDROLASES-LIKE SUPERFAMILY PROTEIN"/>
    <property type="match status" value="1"/>
</dbReference>
<dbReference type="SUPFAM" id="SSF52402">
    <property type="entry name" value="Adenine nucleotide alpha hydrolases-like"/>
    <property type="match status" value="2"/>
</dbReference>
<dbReference type="Proteomes" id="UP000523447">
    <property type="component" value="Unassembled WGS sequence"/>
</dbReference>
<dbReference type="InterPro" id="IPR006015">
    <property type="entry name" value="Universal_stress_UspA"/>
</dbReference>
<evidence type="ECO:0000256" key="1">
    <source>
        <dbReference type="ARBA" id="ARBA00008791"/>
    </source>
</evidence>
<feature type="domain" description="UspA" evidence="3">
    <location>
        <begin position="10"/>
        <end position="142"/>
    </location>
</feature>
<reference evidence="4 5" key="1">
    <citation type="submission" date="2020-04" db="EMBL/GenBank/DDBJ databases">
        <title>MicrobeNet Type strains.</title>
        <authorList>
            <person name="Nicholson A.C."/>
        </authorList>
    </citation>
    <scope>NUCLEOTIDE SEQUENCE [LARGE SCALE GENOMIC DNA]</scope>
    <source>
        <strain evidence="4 5">DSM 44445</strain>
    </source>
</reference>
<evidence type="ECO:0000313" key="5">
    <source>
        <dbReference type="Proteomes" id="UP000523447"/>
    </source>
</evidence>
<dbReference type="RefSeq" id="WP_040721896.1">
    <property type="nucleotide sequence ID" value="NZ_CAWPHS010000016.1"/>
</dbReference>
<evidence type="ECO:0000259" key="3">
    <source>
        <dbReference type="Pfam" id="PF00582"/>
    </source>
</evidence>
<comment type="caution">
    <text evidence="4">The sequence shown here is derived from an EMBL/GenBank/DDBJ whole genome shotgun (WGS) entry which is preliminary data.</text>
</comment>
<sequence length="298" mass="31972">MGTSATVTEPIVVGIDESEAAEQAAAWAAGEAALRHLDVRIVLACGSAVLDSSHTRHRQERGYWREEHALARAAAIVRHTAPGTEVLTELTPAPVLPTLTAWSKRASMIVVGSHGRGPIRRAVLGSVSTAVAREAFCPVAIVYSRPPRRAGTGPDPVVGIRDMPDDATALDYAFTEARLRESGVVAVHALRHDTAATGGQVATRETFERALSRWQHRYPEVALETVVASDAPAPALARHAAVGGLLVLGRHGWWEFEQIETDIARIAKHTARCPTLIVPDDLDTRRPSERAESVSPAT</sequence>
<evidence type="ECO:0000256" key="2">
    <source>
        <dbReference type="SAM" id="MobiDB-lite"/>
    </source>
</evidence>
<dbReference type="EMBL" id="JAAXPE010000023">
    <property type="protein sequence ID" value="NKY87958.1"/>
    <property type="molecule type" value="Genomic_DNA"/>
</dbReference>
<dbReference type="Gene3D" id="3.40.50.620">
    <property type="entry name" value="HUPs"/>
    <property type="match status" value="2"/>
</dbReference>
<dbReference type="Pfam" id="PF00582">
    <property type="entry name" value="Usp"/>
    <property type="match status" value="1"/>
</dbReference>
<feature type="compositionally biased region" description="Basic and acidic residues" evidence="2">
    <location>
        <begin position="282"/>
        <end position="292"/>
    </location>
</feature>
<accession>A0A7X6M0E8</accession>